<dbReference type="InterPro" id="IPR000172">
    <property type="entry name" value="GMC_OxRdtase_N"/>
</dbReference>
<reference evidence="7 8" key="1">
    <citation type="submission" date="2019-03" db="EMBL/GenBank/DDBJ databases">
        <title>Draft genome of Gammaproteobacteria bacterium LSUCC0057, a member of the SAR92 clade.</title>
        <authorList>
            <person name="Lanclos V.C."/>
            <person name="Doiron C."/>
            <person name="Henson M.W."/>
            <person name="Thrash J.C."/>
        </authorList>
    </citation>
    <scope>NUCLEOTIDE SEQUENCE [LARGE SCALE GENOMIC DNA]</scope>
    <source>
        <strain evidence="7 8">LSUCC0057</strain>
    </source>
</reference>
<feature type="binding site" evidence="5">
    <location>
        <begin position="92"/>
        <end position="95"/>
    </location>
    <ligand>
        <name>FAD</name>
        <dbReference type="ChEBI" id="CHEBI:57692"/>
    </ligand>
</feature>
<dbReference type="Gene3D" id="3.50.50.60">
    <property type="entry name" value="FAD/NAD(P)-binding domain"/>
    <property type="match status" value="1"/>
</dbReference>
<dbReference type="AlphaFoldDB" id="A0A4Y8UMC7"/>
<dbReference type="PANTHER" id="PTHR11552:SF147">
    <property type="entry name" value="CHOLINE DEHYDROGENASE, MITOCHONDRIAL"/>
    <property type="match status" value="1"/>
</dbReference>
<dbReference type="GO" id="GO:0016614">
    <property type="term" value="F:oxidoreductase activity, acting on CH-OH group of donors"/>
    <property type="evidence" value="ECO:0007669"/>
    <property type="project" value="InterPro"/>
</dbReference>
<comment type="caution">
    <text evidence="7">The sequence shown here is derived from an EMBL/GenBank/DDBJ whole genome shotgun (WGS) entry which is preliminary data.</text>
</comment>
<feature type="binding site" evidence="5">
    <location>
        <position position="218"/>
    </location>
    <ligand>
        <name>FAD</name>
        <dbReference type="ChEBI" id="CHEBI:57692"/>
    </ligand>
</feature>
<organism evidence="7 8">
    <name type="scientific">Gammaproteobacteria bacterium LSUCC0057</name>
    <dbReference type="NCBI Taxonomy" id="2559237"/>
    <lineage>
        <taxon>Bacteria</taxon>
        <taxon>Pseudomonadati</taxon>
        <taxon>Pseudomonadota</taxon>
        <taxon>Gammaproteobacteria</taxon>
        <taxon>Cellvibrionales</taxon>
        <taxon>Porticoccaceae</taxon>
        <taxon>SAR92 clade</taxon>
    </lineage>
</organism>
<dbReference type="InterPro" id="IPR007867">
    <property type="entry name" value="GMC_OxRtase_C"/>
</dbReference>
<evidence type="ECO:0000313" key="8">
    <source>
        <dbReference type="Proteomes" id="UP000298133"/>
    </source>
</evidence>
<dbReference type="OrthoDB" id="9785276at2"/>
<evidence type="ECO:0000256" key="3">
    <source>
        <dbReference type="ARBA" id="ARBA00022630"/>
    </source>
</evidence>
<comment type="cofactor">
    <cofactor evidence="1 5">
        <name>FAD</name>
        <dbReference type="ChEBI" id="CHEBI:57692"/>
    </cofactor>
</comment>
<comment type="similarity">
    <text evidence="2">Belongs to the GMC oxidoreductase family.</text>
</comment>
<dbReference type="SUPFAM" id="SSF54373">
    <property type="entry name" value="FAD-linked reductases, C-terminal domain"/>
    <property type="match status" value="1"/>
</dbReference>
<dbReference type="Pfam" id="PF00732">
    <property type="entry name" value="GMC_oxred_N"/>
    <property type="match status" value="1"/>
</dbReference>
<evidence type="ECO:0000256" key="4">
    <source>
        <dbReference type="ARBA" id="ARBA00022827"/>
    </source>
</evidence>
<dbReference type="EMBL" id="SPIA01000001">
    <property type="protein sequence ID" value="TFH68789.1"/>
    <property type="molecule type" value="Genomic_DNA"/>
</dbReference>
<protein>
    <recommendedName>
        <fullName evidence="6">Glucose-methanol-choline oxidoreductase N-terminal domain-containing protein</fullName>
    </recommendedName>
</protein>
<evidence type="ECO:0000313" key="7">
    <source>
        <dbReference type="EMBL" id="TFH68789.1"/>
    </source>
</evidence>
<dbReference type="PROSITE" id="PS00624">
    <property type="entry name" value="GMC_OXRED_2"/>
    <property type="match status" value="1"/>
</dbReference>
<dbReference type="Pfam" id="PF05199">
    <property type="entry name" value="GMC_oxred_C"/>
    <property type="match status" value="1"/>
</dbReference>
<dbReference type="GO" id="GO:0050660">
    <property type="term" value="F:flavin adenine dinucleotide binding"/>
    <property type="evidence" value="ECO:0007669"/>
    <property type="project" value="InterPro"/>
</dbReference>
<gene>
    <name evidence="7" type="ORF">E3W66_02220</name>
</gene>
<dbReference type="SUPFAM" id="SSF51905">
    <property type="entry name" value="FAD/NAD(P)-binding domain"/>
    <property type="match status" value="1"/>
</dbReference>
<evidence type="ECO:0000256" key="1">
    <source>
        <dbReference type="ARBA" id="ARBA00001974"/>
    </source>
</evidence>
<evidence type="ECO:0000256" key="5">
    <source>
        <dbReference type="PIRSR" id="PIRSR000137-2"/>
    </source>
</evidence>
<accession>A0A4Y8UMC7</accession>
<feature type="domain" description="Glucose-methanol-choline oxidoreductase N-terminal" evidence="6">
    <location>
        <begin position="253"/>
        <end position="267"/>
    </location>
</feature>
<keyword evidence="4 5" id="KW-0274">FAD</keyword>
<proteinExistence type="inferred from homology"/>
<keyword evidence="3" id="KW-0285">Flavoprotein</keyword>
<dbReference type="Proteomes" id="UP000298133">
    <property type="component" value="Unassembled WGS sequence"/>
</dbReference>
<evidence type="ECO:0000259" key="6">
    <source>
        <dbReference type="PROSITE" id="PS00624"/>
    </source>
</evidence>
<dbReference type="InterPro" id="IPR012132">
    <property type="entry name" value="GMC_OxRdtase"/>
</dbReference>
<evidence type="ECO:0000256" key="2">
    <source>
        <dbReference type="ARBA" id="ARBA00010790"/>
    </source>
</evidence>
<keyword evidence="8" id="KW-1185">Reference proteome</keyword>
<name>A0A4Y8UMC7_9GAMM</name>
<sequence length="533" mass="57925">METQFDFIVVGGGSAGCLLANRLSADQRHSVLLIEAGKPDSHPLVHIPTGWVNVAYGEKFNWGYRAAPDKGLNGRSIIWPRAKLMGGCSSTNGMVVVRGDRRDYDHWQSQDLPGWSWDELLPYFKRTESYLAGDPEVRGRNGELHVEEAPHSKISDIYLGSCEQAGIPRNPDTNSGDQFGAGYFQVNIRRGLRQNTSKAFIKPVRKRKNLTIWTAAEVVRVVLDNGIAKGVEVVRDGTTFVVEAQREIILSAGAINSPKLLQLSGIGPQSLLEKYGIVVAADLPGVGVNLQDHLGVVVGHEIIQPLALLSQLKPWRLLVNLWLYLTRRQGILNFPSAHVVAFCHSRQDLPRPDLQIHFTPASGSRDDNGNSLVDNIEGVSAMVYPTRPKSRGTVEIASSDPAAAPLITANYLAEDYDRTVTIAGVRKLRAIFAAQPFAGVAGKEIRPGATIQSDEQILEYARNHSTTSYHPVGTCKMGTDQLAVVDAQLRVRGVGALRVVDASVMPDLVSGNTHIAALVIAEKAADMLLAAHA</sequence>
<dbReference type="Gene3D" id="3.30.560.10">
    <property type="entry name" value="Glucose Oxidase, domain 3"/>
    <property type="match status" value="1"/>
</dbReference>
<dbReference type="PANTHER" id="PTHR11552">
    <property type="entry name" value="GLUCOSE-METHANOL-CHOLINE GMC OXIDOREDUCTASE"/>
    <property type="match status" value="1"/>
</dbReference>
<dbReference type="PIRSF" id="PIRSF000137">
    <property type="entry name" value="Alcohol_oxidase"/>
    <property type="match status" value="1"/>
</dbReference>
<dbReference type="InterPro" id="IPR036188">
    <property type="entry name" value="FAD/NAD-bd_sf"/>
</dbReference>